<gene>
    <name evidence="2" type="ORF">FAM09_03625</name>
</gene>
<dbReference type="EMBL" id="STFF01000001">
    <property type="protein sequence ID" value="THU41215.1"/>
    <property type="molecule type" value="Genomic_DNA"/>
</dbReference>
<protein>
    <submittedName>
        <fullName evidence="2">6-bladed beta-propeller</fullName>
    </submittedName>
</protein>
<dbReference type="RefSeq" id="WP_136575705.1">
    <property type="nucleotide sequence ID" value="NZ_STFF01000001.1"/>
</dbReference>
<evidence type="ECO:0000313" key="2">
    <source>
        <dbReference type="EMBL" id="THU41215.1"/>
    </source>
</evidence>
<keyword evidence="1" id="KW-0732">Signal</keyword>
<dbReference type="AlphaFoldDB" id="A0A4S8I031"/>
<feature type="chain" id="PRO_5020852814" evidence="1">
    <location>
        <begin position="25"/>
        <end position="409"/>
    </location>
</feature>
<evidence type="ECO:0000313" key="3">
    <source>
        <dbReference type="Proteomes" id="UP000306918"/>
    </source>
</evidence>
<evidence type="ECO:0000256" key="1">
    <source>
        <dbReference type="SAM" id="SignalP"/>
    </source>
</evidence>
<dbReference type="Pfam" id="PF17170">
    <property type="entry name" value="DUF5128"/>
    <property type="match status" value="1"/>
</dbReference>
<name>A0A4S8I031_9BACT</name>
<proteinExistence type="predicted"/>
<reference evidence="2 3" key="1">
    <citation type="submission" date="2019-04" db="EMBL/GenBank/DDBJ databases">
        <title>Niastella caeni sp. nov., isolated from activated sludge.</title>
        <authorList>
            <person name="Sheng M."/>
        </authorList>
    </citation>
    <scope>NUCLEOTIDE SEQUENCE [LARGE SCALE GENOMIC DNA]</scope>
    <source>
        <strain evidence="2 3">HX-2-15</strain>
    </source>
</reference>
<keyword evidence="3" id="KW-1185">Reference proteome</keyword>
<sequence length="409" mass="46984">MRTLNIAYLLTAACLLLATVNIHAQGSTSLTTLRIDPASAMGGTASEVFNEVKYIPLETTRESLFGDVNELNVTDQYFIIYDRDTDCILLFFKNGKFHCKLQGSVINTNLAHSVINKERKQIVLHKWKKNTLYYLYYDFNGKKLKEEAAGSKNIFFHSFPGNKVVYHNYSVDERWPDSLNYELIYTIKNKVTATFFPYNMKKAPLPSREASAPDHEPFYESGNNSTIFFCRPYDYSIYRLTPDTVQKAFSCVFPLVNTLPDDFTTNASYIGKRFMHLETYPQQISDIAYTYQIGNNLFFRLGRKAFDRNQSFIYNLQSNNLLSLGRITPDSLSCFLPIMDEGVEFMVKNFLACDGNYLYTSYSSLTMFQAHLNTAGRNAQFSDELKKYFATGNKKQNPVIVQLKPKENL</sequence>
<feature type="signal peptide" evidence="1">
    <location>
        <begin position="1"/>
        <end position="24"/>
    </location>
</feature>
<comment type="caution">
    <text evidence="2">The sequence shown here is derived from an EMBL/GenBank/DDBJ whole genome shotgun (WGS) entry which is preliminary data.</text>
</comment>
<organism evidence="2 3">
    <name type="scientific">Niastella caeni</name>
    <dbReference type="NCBI Taxonomy" id="2569763"/>
    <lineage>
        <taxon>Bacteria</taxon>
        <taxon>Pseudomonadati</taxon>
        <taxon>Bacteroidota</taxon>
        <taxon>Chitinophagia</taxon>
        <taxon>Chitinophagales</taxon>
        <taxon>Chitinophagaceae</taxon>
        <taxon>Niastella</taxon>
    </lineage>
</organism>
<accession>A0A4S8I031</accession>
<dbReference type="OrthoDB" id="828283at2"/>
<dbReference type="Proteomes" id="UP000306918">
    <property type="component" value="Unassembled WGS sequence"/>
</dbReference>